<sequence>MLTIKEVLDRQTCLLRLDRKLNIVAFGLRDSVKEREGEE</sequence>
<gene>
    <name evidence="1" type="ORF">N47_L13760</name>
</gene>
<organism evidence="1">
    <name type="scientific">uncultured Desulfobacterium sp</name>
    <dbReference type="NCBI Taxonomy" id="201089"/>
    <lineage>
        <taxon>Bacteria</taxon>
        <taxon>Pseudomonadati</taxon>
        <taxon>Thermodesulfobacteriota</taxon>
        <taxon>Desulfobacteria</taxon>
        <taxon>Desulfobacterales</taxon>
        <taxon>Desulfobacteriaceae</taxon>
        <taxon>Desulfobacterium</taxon>
        <taxon>environmental samples</taxon>
    </lineage>
</organism>
<reference evidence="1" key="1">
    <citation type="journal article" date="2011" name="Environ. Microbiol.">
        <title>Genomic insights into the metabolic potential of the polycyclic aromatic hydrocarbon degrading sulfate-reducing Deltaproteobacterium N47.</title>
        <authorList>
            <person name="Bergmann F."/>
            <person name="Selesi D."/>
            <person name="Weinmaier T."/>
            <person name="Tischler P."/>
            <person name="Rattei T."/>
            <person name="Meckenstock R.U."/>
        </authorList>
    </citation>
    <scope>NUCLEOTIDE SEQUENCE</scope>
</reference>
<name>E1YDY4_9BACT</name>
<dbReference type="AlphaFoldDB" id="E1YDY4"/>
<accession>E1YDY4</accession>
<protein>
    <submittedName>
        <fullName evidence="1">Uncharacterized protein</fullName>
    </submittedName>
</protein>
<dbReference type="EMBL" id="FR695869">
    <property type="protein sequence ID" value="CBX28778.1"/>
    <property type="molecule type" value="Genomic_DNA"/>
</dbReference>
<proteinExistence type="predicted"/>
<evidence type="ECO:0000313" key="1">
    <source>
        <dbReference type="EMBL" id="CBX28778.1"/>
    </source>
</evidence>